<dbReference type="Gene3D" id="1.20.1530.20">
    <property type="match status" value="1"/>
</dbReference>
<dbReference type="SUPFAM" id="SSF51735">
    <property type="entry name" value="NAD(P)-binding Rossmann-fold domains"/>
    <property type="match status" value="1"/>
</dbReference>
<protein>
    <submittedName>
        <fullName evidence="13">Sodium:proton exchanger</fullName>
    </submittedName>
</protein>
<dbReference type="Proteomes" id="UP000286678">
    <property type="component" value="Unassembled WGS sequence"/>
</dbReference>
<dbReference type="PANTHER" id="PTHR32507">
    <property type="entry name" value="NA(+)/H(+) ANTIPORTER 1"/>
    <property type="match status" value="1"/>
</dbReference>
<gene>
    <name evidence="13" type="ORF">CWE21_07445</name>
</gene>
<sequence length="631" mass="69188">MSNMSALALIGVLSILCQWSAWRLKIPAILPLLIVGMVVGPGLGWLQPDAVFGDILFPLVSLSVAIILFEGSLTLKMEEIRGHGRMVTNLVSIGVLVTWVSISIVTYLLMDFGWELSALLGALVVVTGPTVIMPMLRSVRPKSNIANILRWEGIIIDPVGALLAVLVYEFIIASQGAGLLHAFQAFGITIGIGFALGYAAGKLLGIALYKGWFPHYLKNVATLAAVLGVFALSNALQYESGLLTVTVMGMVMANMRNLNLDDILEFKETLSVLLISGLFIILAARLNTDAFSQLGMPAVVLLAVIIFAVRPLSVWISAIGTQLNFKEKILLSWIAPRGIVAAAVSALFALKLQQAGWSDAELLVPLVFLVILSTVVLQSLTAKPLAHALKLREPPAHGFLIFGANATARAIAKALRDHELPVLLADTNWENIKTARMENLPVYFGNPTSEHAENNMDMTGIGKVLILSPYKQLNPVVALHYMDWFASEKIYGLPSTEHDAPARNQLSESYRERLKLFGKGVTFSKLASLTFQGAQMKTTAITENFSFTDYQERYGNRAIPMFAIDERKVFHVFTTDHTFEPKPGWQIVALITADEISEQKAVKQSREKEEKLEKAQKEQQVKDENPKEDGK</sequence>
<comment type="caution">
    <text evidence="13">The sequence shown here is derived from an EMBL/GenBank/DDBJ whole genome shotgun (WGS) entry which is preliminary data.</text>
</comment>
<evidence type="ECO:0000256" key="3">
    <source>
        <dbReference type="ARBA" id="ARBA00022449"/>
    </source>
</evidence>
<dbReference type="InterPro" id="IPR006153">
    <property type="entry name" value="Cation/H_exchanger_TM"/>
</dbReference>
<dbReference type="OrthoDB" id="570124at2"/>
<organism evidence="13 14">
    <name type="scientific">Pseudidiomarina aquimaris</name>
    <dbReference type="NCBI Taxonomy" id="641841"/>
    <lineage>
        <taxon>Bacteria</taxon>
        <taxon>Pseudomonadati</taxon>
        <taxon>Pseudomonadota</taxon>
        <taxon>Gammaproteobacteria</taxon>
        <taxon>Alteromonadales</taxon>
        <taxon>Idiomarinaceae</taxon>
        <taxon>Pseudidiomarina</taxon>
    </lineage>
</organism>
<feature type="region of interest" description="Disordered" evidence="9">
    <location>
        <begin position="602"/>
        <end position="631"/>
    </location>
</feature>
<keyword evidence="8 10" id="KW-0472">Membrane</keyword>
<feature type="transmembrane region" description="Helical" evidence="10">
    <location>
        <begin position="216"/>
        <end position="235"/>
    </location>
</feature>
<dbReference type="GO" id="GO:0005886">
    <property type="term" value="C:plasma membrane"/>
    <property type="evidence" value="ECO:0007669"/>
    <property type="project" value="UniProtKB-SubCell"/>
</dbReference>
<feature type="transmembrane region" description="Helical" evidence="10">
    <location>
        <begin position="148"/>
        <end position="171"/>
    </location>
</feature>
<dbReference type="RefSeq" id="WP_126833821.1">
    <property type="nucleotide sequence ID" value="NZ_PIPT01000005.1"/>
</dbReference>
<dbReference type="Pfam" id="PF00999">
    <property type="entry name" value="Na_H_Exchanger"/>
    <property type="match status" value="1"/>
</dbReference>
<feature type="transmembrane region" description="Helical" evidence="10">
    <location>
        <begin position="330"/>
        <end position="350"/>
    </location>
</feature>
<evidence type="ECO:0000256" key="6">
    <source>
        <dbReference type="ARBA" id="ARBA00022989"/>
    </source>
</evidence>
<evidence type="ECO:0000256" key="8">
    <source>
        <dbReference type="ARBA" id="ARBA00023136"/>
    </source>
</evidence>
<dbReference type="InterPro" id="IPR038770">
    <property type="entry name" value="Na+/solute_symporter_sf"/>
</dbReference>
<accession>A0A432XG20</accession>
<evidence type="ECO:0000256" key="9">
    <source>
        <dbReference type="SAM" id="MobiDB-lite"/>
    </source>
</evidence>
<evidence type="ECO:0000313" key="13">
    <source>
        <dbReference type="EMBL" id="RUO47671.1"/>
    </source>
</evidence>
<proteinExistence type="predicted"/>
<evidence type="ECO:0000256" key="5">
    <source>
        <dbReference type="ARBA" id="ARBA00022692"/>
    </source>
</evidence>
<evidence type="ECO:0000259" key="11">
    <source>
        <dbReference type="Pfam" id="PF00999"/>
    </source>
</evidence>
<dbReference type="Gene3D" id="3.40.50.720">
    <property type="entry name" value="NAD(P)-binding Rossmann-like Domain"/>
    <property type="match status" value="1"/>
</dbReference>
<feature type="transmembrane region" description="Helical" evidence="10">
    <location>
        <begin position="362"/>
        <end position="382"/>
    </location>
</feature>
<evidence type="ECO:0000256" key="7">
    <source>
        <dbReference type="ARBA" id="ARBA00023065"/>
    </source>
</evidence>
<evidence type="ECO:0000256" key="10">
    <source>
        <dbReference type="SAM" id="Phobius"/>
    </source>
</evidence>
<feature type="transmembrane region" description="Helical" evidence="10">
    <location>
        <begin position="55"/>
        <end position="75"/>
    </location>
</feature>
<keyword evidence="2" id="KW-0813">Transport</keyword>
<feature type="transmembrane region" description="Helical" evidence="10">
    <location>
        <begin position="116"/>
        <end position="136"/>
    </location>
</feature>
<dbReference type="InterPro" id="IPR003148">
    <property type="entry name" value="RCK_N"/>
</dbReference>
<dbReference type="AlphaFoldDB" id="A0A432XG20"/>
<dbReference type="EMBL" id="PIPT01000005">
    <property type="protein sequence ID" value="RUO47671.1"/>
    <property type="molecule type" value="Genomic_DNA"/>
</dbReference>
<keyword evidence="14" id="KW-1185">Reference proteome</keyword>
<feature type="domain" description="RCK N-terminal" evidence="12">
    <location>
        <begin position="399"/>
        <end position="480"/>
    </location>
</feature>
<evidence type="ECO:0000256" key="4">
    <source>
        <dbReference type="ARBA" id="ARBA00022475"/>
    </source>
</evidence>
<dbReference type="GO" id="GO:0015297">
    <property type="term" value="F:antiporter activity"/>
    <property type="evidence" value="ECO:0007669"/>
    <property type="project" value="UniProtKB-KW"/>
</dbReference>
<comment type="subcellular location">
    <subcellularLocation>
        <location evidence="1">Cell membrane</location>
        <topology evidence="1">Multi-pass membrane protein</topology>
    </subcellularLocation>
</comment>
<dbReference type="Pfam" id="PF02254">
    <property type="entry name" value="TrkA_N"/>
    <property type="match status" value="1"/>
</dbReference>
<evidence type="ECO:0000256" key="2">
    <source>
        <dbReference type="ARBA" id="ARBA00022448"/>
    </source>
</evidence>
<keyword evidence="4" id="KW-1003">Cell membrane</keyword>
<keyword evidence="3" id="KW-0050">Antiport</keyword>
<dbReference type="GO" id="GO:1902600">
    <property type="term" value="P:proton transmembrane transport"/>
    <property type="evidence" value="ECO:0007669"/>
    <property type="project" value="InterPro"/>
</dbReference>
<evidence type="ECO:0000256" key="1">
    <source>
        <dbReference type="ARBA" id="ARBA00004651"/>
    </source>
</evidence>
<dbReference type="GO" id="GO:0006813">
    <property type="term" value="P:potassium ion transport"/>
    <property type="evidence" value="ECO:0007669"/>
    <property type="project" value="InterPro"/>
</dbReference>
<dbReference type="InterPro" id="IPR036291">
    <property type="entry name" value="NAD(P)-bd_dom_sf"/>
</dbReference>
<evidence type="ECO:0000313" key="14">
    <source>
        <dbReference type="Proteomes" id="UP000286678"/>
    </source>
</evidence>
<feature type="transmembrane region" description="Helical" evidence="10">
    <location>
        <begin position="183"/>
        <end position="204"/>
    </location>
</feature>
<feature type="domain" description="Cation/H+ exchanger transmembrane" evidence="11">
    <location>
        <begin position="13"/>
        <end position="386"/>
    </location>
</feature>
<dbReference type="PANTHER" id="PTHR32507:SF0">
    <property type="entry name" value="NA(+)_H(+) ANTIPORTER 2-RELATED"/>
    <property type="match status" value="1"/>
</dbReference>
<keyword evidence="5 10" id="KW-0812">Transmembrane</keyword>
<keyword evidence="6 10" id="KW-1133">Transmembrane helix</keyword>
<evidence type="ECO:0000259" key="12">
    <source>
        <dbReference type="Pfam" id="PF02254"/>
    </source>
</evidence>
<feature type="transmembrane region" description="Helical" evidence="10">
    <location>
        <begin position="294"/>
        <end position="318"/>
    </location>
</feature>
<reference evidence="14" key="1">
    <citation type="journal article" date="2018" name="Front. Microbiol.">
        <title>Genome-Based Analysis Reveals the Taxonomy and Diversity of the Family Idiomarinaceae.</title>
        <authorList>
            <person name="Liu Y."/>
            <person name="Lai Q."/>
            <person name="Shao Z."/>
        </authorList>
    </citation>
    <scope>NUCLEOTIDE SEQUENCE [LARGE SCALE GENOMIC DNA]</scope>
    <source>
        <strain evidence="14">SW15</strain>
    </source>
</reference>
<keyword evidence="7" id="KW-0406">Ion transport</keyword>
<feature type="transmembrane region" description="Helical" evidence="10">
    <location>
        <begin position="87"/>
        <end position="110"/>
    </location>
</feature>
<name>A0A432XG20_9GAMM</name>
<feature type="transmembrane region" description="Helical" evidence="10">
    <location>
        <begin position="270"/>
        <end position="288"/>
    </location>
</feature>